<evidence type="ECO:0000256" key="5">
    <source>
        <dbReference type="PROSITE-ProRule" id="PRU10141"/>
    </source>
</evidence>
<evidence type="ECO:0000256" key="3">
    <source>
        <dbReference type="ARBA" id="ARBA00022777"/>
    </source>
</evidence>
<evidence type="ECO:0000256" key="4">
    <source>
        <dbReference type="ARBA" id="ARBA00022840"/>
    </source>
</evidence>
<dbReference type="FunFam" id="1.10.510.10:FF:000571">
    <property type="entry name" value="Maternal embryonic leucine zipper kinase"/>
    <property type="match status" value="1"/>
</dbReference>
<dbReference type="InterPro" id="IPR000719">
    <property type="entry name" value="Prot_kinase_dom"/>
</dbReference>
<comment type="caution">
    <text evidence="9">The sequence shown here is derived from an EMBL/GenBank/DDBJ whole genome shotgun (WGS) entry which is preliminary data.</text>
</comment>
<protein>
    <recommendedName>
        <fullName evidence="8">Protein kinase domain-containing protein</fullName>
    </recommendedName>
</protein>
<evidence type="ECO:0000256" key="1">
    <source>
        <dbReference type="ARBA" id="ARBA00022679"/>
    </source>
</evidence>
<dbReference type="PROSITE" id="PS50011">
    <property type="entry name" value="PROTEIN_KINASE_DOM"/>
    <property type="match status" value="1"/>
</dbReference>
<dbReference type="AlphaFoldDB" id="A0A9D4TF93"/>
<keyword evidence="6" id="KW-0723">Serine/threonine-protein kinase</keyword>
<evidence type="ECO:0000256" key="2">
    <source>
        <dbReference type="ARBA" id="ARBA00022741"/>
    </source>
</evidence>
<dbReference type="GO" id="GO:0004674">
    <property type="term" value="F:protein serine/threonine kinase activity"/>
    <property type="evidence" value="ECO:0007669"/>
    <property type="project" value="UniProtKB-KW"/>
</dbReference>
<keyword evidence="3" id="KW-0418">Kinase</keyword>
<dbReference type="Pfam" id="PF00069">
    <property type="entry name" value="Pkinase"/>
    <property type="match status" value="1"/>
</dbReference>
<keyword evidence="2 5" id="KW-0547">Nucleotide-binding</keyword>
<reference evidence="9" key="1">
    <citation type="journal article" date="2019" name="Plant J.">
        <title>Chlorella vulgaris genome assembly and annotation reveals the molecular basis for metabolic acclimation to high light conditions.</title>
        <authorList>
            <person name="Cecchin M."/>
            <person name="Marcolungo L."/>
            <person name="Rossato M."/>
            <person name="Girolomoni L."/>
            <person name="Cosentino E."/>
            <person name="Cuine S."/>
            <person name="Li-Beisson Y."/>
            <person name="Delledonne M."/>
            <person name="Ballottari M."/>
        </authorList>
    </citation>
    <scope>NUCLEOTIDE SEQUENCE</scope>
    <source>
        <strain evidence="9">211/11P</strain>
    </source>
</reference>
<feature type="domain" description="Protein kinase" evidence="8">
    <location>
        <begin position="24"/>
        <end position="301"/>
    </location>
</feature>
<dbReference type="SMART" id="SM00220">
    <property type="entry name" value="S_TKc"/>
    <property type="match status" value="1"/>
</dbReference>
<evidence type="ECO:0000313" key="9">
    <source>
        <dbReference type="EMBL" id="KAI3424094.1"/>
    </source>
</evidence>
<evidence type="ECO:0000256" key="6">
    <source>
        <dbReference type="RuleBase" id="RU000304"/>
    </source>
</evidence>
<organism evidence="9 10">
    <name type="scientific">Chlorella vulgaris</name>
    <name type="common">Green alga</name>
    <dbReference type="NCBI Taxonomy" id="3077"/>
    <lineage>
        <taxon>Eukaryota</taxon>
        <taxon>Viridiplantae</taxon>
        <taxon>Chlorophyta</taxon>
        <taxon>core chlorophytes</taxon>
        <taxon>Trebouxiophyceae</taxon>
        <taxon>Chlorellales</taxon>
        <taxon>Chlorellaceae</taxon>
        <taxon>Chlorella clade</taxon>
        <taxon>Chlorella</taxon>
    </lineage>
</organism>
<dbReference type="PROSITE" id="PS00108">
    <property type="entry name" value="PROTEIN_KINASE_ST"/>
    <property type="match status" value="1"/>
</dbReference>
<gene>
    <name evidence="9" type="ORF">D9Q98_009456</name>
</gene>
<dbReference type="Proteomes" id="UP001055712">
    <property type="component" value="Unassembled WGS sequence"/>
</dbReference>
<keyword evidence="7" id="KW-1133">Transmembrane helix</keyword>
<sequence>MHDRGPFPGGGKKLRRDVRVEDVYSLGKLLGTGGSSSVLLATDRSTGQEWACKIMALPRAGSKLRAERQGRDRVLREISAMLDLEHPCVIGLREYFVQDQKAYLVMELSRGGEMLDAVNDKGHYSEDEARTAFLRVLQGVQYLHSSGVVHRDLKLENLLLARPGDISSVKIADFGGAVKGSPAVLNDIQTMCGSPQYVAPEVLLGRHASSALGSQVSQPYGPGCDVWSCGVVLYMLLSGCPPFWHEDVEQLLAAVQRGKFDFEDPVWRGVSREAKDLISGLLQFDPGQRLSCDEALQHPWLQTSNGTQARGVAEGQLLLRGAATRTEGGERGANIQRALGVMLLAVLCLALYFVVV</sequence>
<keyword evidence="1" id="KW-0808">Transferase</keyword>
<feature type="binding site" evidence="5">
    <location>
        <position position="53"/>
    </location>
    <ligand>
        <name>ATP</name>
        <dbReference type="ChEBI" id="CHEBI:30616"/>
    </ligand>
</feature>
<feature type="transmembrane region" description="Helical" evidence="7">
    <location>
        <begin position="338"/>
        <end position="355"/>
    </location>
</feature>
<evidence type="ECO:0000259" key="8">
    <source>
        <dbReference type="PROSITE" id="PS50011"/>
    </source>
</evidence>
<dbReference type="InterPro" id="IPR008271">
    <property type="entry name" value="Ser/Thr_kinase_AS"/>
</dbReference>
<keyword evidence="10" id="KW-1185">Reference proteome</keyword>
<dbReference type="InterPro" id="IPR011009">
    <property type="entry name" value="Kinase-like_dom_sf"/>
</dbReference>
<dbReference type="PANTHER" id="PTHR24347">
    <property type="entry name" value="SERINE/THREONINE-PROTEIN KINASE"/>
    <property type="match status" value="1"/>
</dbReference>
<accession>A0A9D4TF93</accession>
<keyword evidence="7" id="KW-0472">Membrane</keyword>
<dbReference type="CDD" id="cd05117">
    <property type="entry name" value="STKc_CAMK"/>
    <property type="match status" value="1"/>
</dbReference>
<dbReference type="GO" id="GO:0005524">
    <property type="term" value="F:ATP binding"/>
    <property type="evidence" value="ECO:0007669"/>
    <property type="project" value="UniProtKB-UniRule"/>
</dbReference>
<dbReference type="PROSITE" id="PS00107">
    <property type="entry name" value="PROTEIN_KINASE_ATP"/>
    <property type="match status" value="1"/>
</dbReference>
<dbReference type="EMBL" id="SIDB01000013">
    <property type="protein sequence ID" value="KAI3424094.1"/>
    <property type="molecule type" value="Genomic_DNA"/>
</dbReference>
<evidence type="ECO:0000313" key="10">
    <source>
        <dbReference type="Proteomes" id="UP001055712"/>
    </source>
</evidence>
<proteinExistence type="inferred from homology"/>
<dbReference type="SUPFAM" id="SSF56112">
    <property type="entry name" value="Protein kinase-like (PK-like)"/>
    <property type="match status" value="1"/>
</dbReference>
<keyword evidence="7" id="KW-0812">Transmembrane</keyword>
<keyword evidence="4 5" id="KW-0067">ATP-binding</keyword>
<dbReference type="InterPro" id="IPR017441">
    <property type="entry name" value="Protein_kinase_ATP_BS"/>
</dbReference>
<name>A0A9D4TF93_CHLVU</name>
<dbReference type="Gene3D" id="1.10.510.10">
    <property type="entry name" value="Transferase(Phosphotransferase) domain 1"/>
    <property type="match status" value="1"/>
</dbReference>
<comment type="similarity">
    <text evidence="6">Belongs to the protein kinase superfamily.</text>
</comment>
<evidence type="ECO:0000256" key="7">
    <source>
        <dbReference type="SAM" id="Phobius"/>
    </source>
</evidence>
<reference evidence="9" key="2">
    <citation type="submission" date="2020-11" db="EMBL/GenBank/DDBJ databases">
        <authorList>
            <person name="Cecchin M."/>
            <person name="Marcolungo L."/>
            <person name="Rossato M."/>
            <person name="Girolomoni L."/>
            <person name="Cosentino E."/>
            <person name="Cuine S."/>
            <person name="Li-Beisson Y."/>
            <person name="Delledonne M."/>
            <person name="Ballottari M."/>
        </authorList>
    </citation>
    <scope>NUCLEOTIDE SEQUENCE</scope>
    <source>
        <strain evidence="9">211/11P</strain>
        <tissue evidence="9">Whole cell</tissue>
    </source>
</reference>
<dbReference type="OrthoDB" id="40902at2759"/>